<dbReference type="EMBL" id="JAKVTV010000001">
    <property type="protein sequence ID" value="MCH4821772.1"/>
    <property type="molecule type" value="Genomic_DNA"/>
</dbReference>
<evidence type="ECO:0000256" key="1">
    <source>
        <dbReference type="ARBA" id="ARBA00022801"/>
    </source>
</evidence>
<evidence type="ECO:0000259" key="2">
    <source>
        <dbReference type="Pfam" id="PF20434"/>
    </source>
</evidence>
<protein>
    <submittedName>
        <fullName evidence="3">Alpha/beta hydrolase fold domain-containing protein</fullName>
    </submittedName>
</protein>
<dbReference type="Proteomes" id="UP001139226">
    <property type="component" value="Unassembled WGS sequence"/>
</dbReference>
<gene>
    <name evidence="3" type="ORF">ML462_01190</name>
</gene>
<dbReference type="InterPro" id="IPR029058">
    <property type="entry name" value="AB_hydrolase_fold"/>
</dbReference>
<name>A0A9X2A9J8_9FLAO</name>
<evidence type="ECO:0000313" key="3">
    <source>
        <dbReference type="EMBL" id="MCH4821772.1"/>
    </source>
</evidence>
<comment type="caution">
    <text evidence="3">The sequence shown here is derived from an EMBL/GenBank/DDBJ whole genome shotgun (WGS) entry which is preliminary data.</text>
</comment>
<dbReference type="InterPro" id="IPR049492">
    <property type="entry name" value="BD-FAE-like_dom"/>
</dbReference>
<accession>A0A9X2A9J8</accession>
<keyword evidence="4" id="KW-1185">Reference proteome</keyword>
<dbReference type="Pfam" id="PF20434">
    <property type="entry name" value="BD-FAE"/>
    <property type="match status" value="1"/>
</dbReference>
<proteinExistence type="predicted"/>
<keyword evidence="1 3" id="KW-0378">Hydrolase</keyword>
<dbReference type="RefSeq" id="WP_240711902.1">
    <property type="nucleotide sequence ID" value="NZ_JAKVTV010000001.1"/>
</dbReference>
<dbReference type="GO" id="GO:0016787">
    <property type="term" value="F:hydrolase activity"/>
    <property type="evidence" value="ECO:0007669"/>
    <property type="project" value="UniProtKB-KW"/>
</dbReference>
<dbReference type="AlphaFoldDB" id="A0A9X2A9J8"/>
<dbReference type="PANTHER" id="PTHR48081">
    <property type="entry name" value="AB HYDROLASE SUPERFAMILY PROTEIN C4A8.06C"/>
    <property type="match status" value="1"/>
</dbReference>
<sequence>MKKILSILLLFSCVQVIGAQELLIDSLYKVRPLQTEIYAEKDGEELIIDLYLPEKNNSEKLPLIVWMHGGGFAGGSPKNPQEIQFAKMAASRGYAVGLISYRLVRKGTATGFGCDFDATGKLKTFQLAAEDFMDAVLYLEKKAENFNIDTENIIVGGSSAGAEAVLNAVYNPDLMFEDTSKFSNLNISAVFSLAGAIADVRYLTKEQAIPGIFFHGTADNLVPYATAPHHYCENNKPGYLILDGSKTIVDKLEKLDTSYLFYTFQDARHEISGMPFQYLPQVFEFLKNVVFNDQKIQSTIYK</sequence>
<dbReference type="InterPro" id="IPR050300">
    <property type="entry name" value="GDXG_lipolytic_enzyme"/>
</dbReference>
<organism evidence="3 4">
    <name type="scientific">Christiangramia lutea</name>
    <dbReference type="NCBI Taxonomy" id="1607951"/>
    <lineage>
        <taxon>Bacteria</taxon>
        <taxon>Pseudomonadati</taxon>
        <taxon>Bacteroidota</taxon>
        <taxon>Flavobacteriia</taxon>
        <taxon>Flavobacteriales</taxon>
        <taxon>Flavobacteriaceae</taxon>
        <taxon>Christiangramia</taxon>
    </lineage>
</organism>
<feature type="domain" description="BD-FAE-like" evidence="2">
    <location>
        <begin position="48"/>
        <end position="246"/>
    </location>
</feature>
<evidence type="ECO:0000313" key="4">
    <source>
        <dbReference type="Proteomes" id="UP001139226"/>
    </source>
</evidence>
<dbReference type="SUPFAM" id="SSF53474">
    <property type="entry name" value="alpha/beta-Hydrolases"/>
    <property type="match status" value="1"/>
</dbReference>
<reference evidence="3" key="1">
    <citation type="submission" date="2022-03" db="EMBL/GenBank/DDBJ databases">
        <title>Gramella crocea sp. nov., isolated from activated sludge of a seafood processing plant.</title>
        <authorList>
            <person name="Zhang X."/>
        </authorList>
    </citation>
    <scope>NUCLEOTIDE SEQUENCE</scope>
    <source>
        <strain evidence="3">YJ019</strain>
    </source>
</reference>
<dbReference type="Gene3D" id="3.40.50.1820">
    <property type="entry name" value="alpha/beta hydrolase"/>
    <property type="match status" value="1"/>
</dbReference>